<dbReference type="Gene3D" id="3.20.20.370">
    <property type="entry name" value="Glycoside hydrolase/deacetylase"/>
    <property type="match status" value="1"/>
</dbReference>
<evidence type="ECO:0000313" key="5">
    <source>
        <dbReference type="Proteomes" id="UP000774570"/>
    </source>
</evidence>
<comment type="subcellular location">
    <subcellularLocation>
        <location evidence="1">Secreted</location>
    </subcellularLocation>
</comment>
<dbReference type="InterPro" id="IPR011330">
    <property type="entry name" value="Glyco_hydro/deAcase_b/a-brl"/>
</dbReference>
<dbReference type="InterPro" id="IPR051398">
    <property type="entry name" value="Polysacch_Deacetylase"/>
</dbReference>
<keyword evidence="5" id="KW-1185">Reference proteome</keyword>
<dbReference type="SUPFAM" id="SSF88713">
    <property type="entry name" value="Glycoside hydrolase/deacetylase"/>
    <property type="match status" value="1"/>
</dbReference>
<feature type="domain" description="NodB homology" evidence="3">
    <location>
        <begin position="58"/>
        <end position="230"/>
    </location>
</feature>
<protein>
    <submittedName>
        <fullName evidence="4">Polysaccharide deacetylase family protein</fullName>
    </submittedName>
</protein>
<comment type="caution">
    <text evidence="4">The sequence shown here is derived from an EMBL/GenBank/DDBJ whole genome shotgun (WGS) entry which is preliminary data.</text>
</comment>
<gene>
    <name evidence="4" type="ORF">K1Y72_31335</name>
</gene>
<evidence type="ECO:0000259" key="3">
    <source>
        <dbReference type="PROSITE" id="PS51677"/>
    </source>
</evidence>
<dbReference type="Pfam" id="PF01522">
    <property type="entry name" value="Polysacc_deac_1"/>
    <property type="match status" value="1"/>
</dbReference>
<dbReference type="PANTHER" id="PTHR34216">
    <property type="match status" value="1"/>
</dbReference>
<dbReference type="InterPro" id="IPR002509">
    <property type="entry name" value="NODB_dom"/>
</dbReference>
<dbReference type="Proteomes" id="UP000774570">
    <property type="component" value="Unassembled WGS sequence"/>
</dbReference>
<accession>A0ABS7G2F9</accession>
<keyword evidence="2" id="KW-0732">Signal</keyword>
<dbReference type="CDD" id="cd10918">
    <property type="entry name" value="CE4_NodB_like_5s_6s"/>
    <property type="match status" value="1"/>
</dbReference>
<proteinExistence type="predicted"/>
<dbReference type="PROSITE" id="PS51677">
    <property type="entry name" value="NODB"/>
    <property type="match status" value="1"/>
</dbReference>
<dbReference type="EMBL" id="JAIBOA010000028">
    <property type="protein sequence ID" value="MBW8486899.1"/>
    <property type="molecule type" value="Genomic_DNA"/>
</dbReference>
<evidence type="ECO:0000256" key="1">
    <source>
        <dbReference type="ARBA" id="ARBA00004613"/>
    </source>
</evidence>
<evidence type="ECO:0000313" key="4">
    <source>
        <dbReference type="EMBL" id="MBW8486899.1"/>
    </source>
</evidence>
<reference evidence="4 5" key="1">
    <citation type="submission" date="2021-07" db="EMBL/GenBank/DDBJ databases">
        <title>Actinomadura sp. PM05-2 isolated from lichen.</title>
        <authorList>
            <person name="Somphong A."/>
            <person name="Phongsopitanun W."/>
            <person name="Tanasupawat S."/>
            <person name="Peongsungnone V."/>
        </authorList>
    </citation>
    <scope>NUCLEOTIDE SEQUENCE [LARGE SCALE GENOMIC DNA]</scope>
    <source>
        <strain evidence="4 5">PM05-2</strain>
    </source>
</reference>
<organism evidence="4 5">
    <name type="scientific">Actinomadura parmotrematis</name>
    <dbReference type="NCBI Taxonomy" id="2864039"/>
    <lineage>
        <taxon>Bacteria</taxon>
        <taxon>Bacillati</taxon>
        <taxon>Actinomycetota</taxon>
        <taxon>Actinomycetes</taxon>
        <taxon>Streptosporangiales</taxon>
        <taxon>Thermomonosporaceae</taxon>
        <taxon>Actinomadura</taxon>
    </lineage>
</organism>
<name>A0ABS7G2F9_9ACTN</name>
<dbReference type="PANTHER" id="PTHR34216:SF3">
    <property type="entry name" value="POLY-BETA-1,6-N-ACETYL-D-GLUCOSAMINE N-DEACETYLASE"/>
    <property type="match status" value="1"/>
</dbReference>
<evidence type="ECO:0000256" key="2">
    <source>
        <dbReference type="ARBA" id="ARBA00022729"/>
    </source>
</evidence>
<sequence length="230" mass="25175">MPYVLMYHSVEDAAEDPHLLAVPPAMFARQMRWLAQRGLRGVGMAELLRARDAGTARGLVGLTFDDGYADFATAALPILQDFGFTATVFMVAGRIGGDNAWDDGPRKPLMTAGQLRGVADAGMEVASHGLAHLSLPETGTEELARELHESRSLLERILDRPVTGFAYPYGHIGDREVAAVAAAGYDYGCAIWGSHPSRHALARTYIGDRDGGLRLRAKLLRHRLRWRVRV</sequence>